<dbReference type="PANTHER" id="PTHR46730:SF1">
    <property type="entry name" value="PLAT DOMAIN-CONTAINING PROTEIN"/>
    <property type="match status" value="1"/>
</dbReference>
<name>A0A1H8YVG4_9BACT</name>
<keyword evidence="5" id="KW-0472">Membrane</keyword>
<dbReference type="SUPFAM" id="SSF49299">
    <property type="entry name" value="PKD domain"/>
    <property type="match status" value="3"/>
</dbReference>
<dbReference type="STRING" id="478744.SAMN05444359_10126"/>
<dbReference type="Pfam" id="PF18962">
    <property type="entry name" value="Por_Secre_tail"/>
    <property type="match status" value="1"/>
</dbReference>
<evidence type="ECO:0000256" key="4">
    <source>
        <dbReference type="ARBA" id="ARBA00022989"/>
    </source>
</evidence>
<dbReference type="Pfam" id="PF18911">
    <property type="entry name" value="PKD_4"/>
    <property type="match status" value="3"/>
</dbReference>
<dbReference type="SMART" id="SM00089">
    <property type="entry name" value="PKD"/>
    <property type="match status" value="3"/>
</dbReference>
<feature type="domain" description="PKD" evidence="8">
    <location>
        <begin position="695"/>
        <end position="733"/>
    </location>
</feature>
<dbReference type="AlphaFoldDB" id="A0A1H8YVG4"/>
<evidence type="ECO:0000256" key="1">
    <source>
        <dbReference type="ARBA" id="ARBA00004141"/>
    </source>
</evidence>
<dbReference type="NCBIfam" id="TIGR04183">
    <property type="entry name" value="Por_Secre_tail"/>
    <property type="match status" value="1"/>
</dbReference>
<accession>A0A1H8YVG4</accession>
<evidence type="ECO:0000256" key="2">
    <source>
        <dbReference type="ARBA" id="ARBA00022692"/>
    </source>
</evidence>
<dbReference type="GO" id="GO:0006816">
    <property type="term" value="P:calcium ion transport"/>
    <property type="evidence" value="ECO:0007669"/>
    <property type="project" value="TreeGrafter"/>
</dbReference>
<organism evidence="9 10">
    <name type="scientific">Neolewinella agarilytica</name>
    <dbReference type="NCBI Taxonomy" id="478744"/>
    <lineage>
        <taxon>Bacteria</taxon>
        <taxon>Pseudomonadati</taxon>
        <taxon>Bacteroidota</taxon>
        <taxon>Saprospiria</taxon>
        <taxon>Saprospirales</taxon>
        <taxon>Lewinellaceae</taxon>
        <taxon>Neolewinella</taxon>
    </lineage>
</organism>
<dbReference type="CDD" id="cd00146">
    <property type="entry name" value="PKD"/>
    <property type="match status" value="3"/>
</dbReference>
<dbReference type="Gene3D" id="2.60.40.10">
    <property type="entry name" value="Immunoglobulins"/>
    <property type="match status" value="3"/>
</dbReference>
<dbReference type="InterPro" id="IPR022409">
    <property type="entry name" value="PKD/Chitinase_dom"/>
</dbReference>
<dbReference type="InterPro" id="IPR000601">
    <property type="entry name" value="PKD_dom"/>
</dbReference>
<reference evidence="10" key="1">
    <citation type="submission" date="2016-10" db="EMBL/GenBank/DDBJ databases">
        <authorList>
            <person name="Varghese N."/>
            <person name="Submissions S."/>
        </authorList>
    </citation>
    <scope>NUCLEOTIDE SEQUENCE [LARGE SCALE GENOMIC DNA]</scope>
    <source>
        <strain evidence="10">DSM 24740</strain>
    </source>
</reference>
<feature type="domain" description="PKD" evidence="8">
    <location>
        <begin position="604"/>
        <end position="673"/>
    </location>
</feature>
<protein>
    <submittedName>
        <fullName evidence="9">Por secretion system C-terminal sorting domain-containing protein</fullName>
    </submittedName>
</protein>
<feature type="domain" description="PKD" evidence="8">
    <location>
        <begin position="525"/>
        <end position="576"/>
    </location>
</feature>
<evidence type="ECO:0000256" key="3">
    <source>
        <dbReference type="ARBA" id="ARBA00022737"/>
    </source>
</evidence>
<comment type="subcellular location">
    <subcellularLocation>
        <location evidence="1">Membrane</location>
        <topology evidence="1">Multi-pass membrane protein</topology>
    </subcellularLocation>
</comment>
<keyword evidence="10" id="KW-1185">Reference proteome</keyword>
<feature type="signal peptide" evidence="7">
    <location>
        <begin position="1"/>
        <end position="18"/>
    </location>
</feature>
<dbReference type="InterPro" id="IPR035986">
    <property type="entry name" value="PKD_dom_sf"/>
</dbReference>
<dbReference type="PANTHER" id="PTHR46730">
    <property type="entry name" value="POLYCYSTIN-1"/>
    <property type="match status" value="1"/>
</dbReference>
<dbReference type="Proteomes" id="UP000199021">
    <property type="component" value="Unassembled WGS sequence"/>
</dbReference>
<keyword evidence="4" id="KW-1133">Transmembrane helix</keyword>
<sequence>MKFCISIIFVVFSFLLGAQNTYHEITELNGEERWLRGSLASTNASHVMIYQHGGATINLGGGETGYVNNLRGTGHYDLNKVVRMGGDTVYLANPIVNDYDLSNSQVIGVSADKELAFPNGLTVNQAFDGQTGGVIFLAANDQLTLGGTFDASGAGFRGASGNESDSQCGRFTVINGEVYSMDDWRGSPRAEGVATISIGQEQGRAPAANGGGGGNDHNAGGGGGGNTAEGGGGGINVVNGIFNRACRGAYPGRGGRGLAADRDRIYFGGGGGAGHANNSGNANGGNGGGIIVLWAEQIVFTEGCKLIADGRNGSTVTGDGAGGGGAGGSMMIIADIVSGNPDISLDGGQGGSTNNRTDRCFGPGGGGGGGRLITAVADRNAYNPITSFDAGGSGLRLGSNECSPTENPAGTGVNGGQQVVQIPVPFPGLGITANTVCSNETLGITDESAGAQEVSWEITPANSGLNIVSPDGRNLIVTFDNGTEGTFTVQQSLVADGVTYEGASTNFTVFAAPYAEAADISPDRENVTATVTNPGNFVSIIYNFGDGTILGGTDESKDHSYTEPGEYNVSITLTNANCDQIVVASRTVVVGEFAVARTDVKDASGCSPFSVTVRDDSEGTYASRRWDFPGGDPETSTDSAPSVTYTEPGTYTGTLTLVDAVGADSVATVDIVVLESADTDFDFAVDTATVTFTVSSNAESWGWDFGDGNMSDELSPTHTYTRRGTYSVVFTASLPPCTTRIVQEITIDVLSDVTTLQQLGVKIFPNPTTGDVRLSGPASFVDVFDPRGRLINLRNEQQLDLSNYPSGMYLVRVSAEGKIYTVRIIKR</sequence>
<evidence type="ECO:0000256" key="5">
    <source>
        <dbReference type="ARBA" id="ARBA00023136"/>
    </source>
</evidence>
<feature type="chain" id="PRO_5011617234" evidence="7">
    <location>
        <begin position="19"/>
        <end position="827"/>
    </location>
</feature>
<dbReference type="OrthoDB" id="1491481at2"/>
<evidence type="ECO:0000259" key="8">
    <source>
        <dbReference type="PROSITE" id="PS50093"/>
    </source>
</evidence>
<dbReference type="InterPro" id="IPR026444">
    <property type="entry name" value="Secre_tail"/>
</dbReference>
<dbReference type="InParanoid" id="A0A1H8YVG4"/>
<feature type="compositionally biased region" description="Gly residues" evidence="6">
    <location>
        <begin position="209"/>
        <end position="226"/>
    </location>
</feature>
<evidence type="ECO:0000256" key="6">
    <source>
        <dbReference type="SAM" id="MobiDB-lite"/>
    </source>
</evidence>
<evidence type="ECO:0000313" key="9">
    <source>
        <dbReference type="EMBL" id="SEP56102.1"/>
    </source>
</evidence>
<evidence type="ECO:0000313" key="10">
    <source>
        <dbReference type="Proteomes" id="UP000199021"/>
    </source>
</evidence>
<feature type="region of interest" description="Disordered" evidence="6">
    <location>
        <begin position="203"/>
        <end position="226"/>
    </location>
</feature>
<gene>
    <name evidence="9" type="ORF">SAMN05444359_10126</name>
</gene>
<dbReference type="RefSeq" id="WP_090164783.1">
    <property type="nucleotide sequence ID" value="NZ_FOFB01000001.1"/>
</dbReference>
<keyword evidence="3" id="KW-0677">Repeat</keyword>
<keyword evidence="7" id="KW-0732">Signal</keyword>
<dbReference type="GO" id="GO:0005261">
    <property type="term" value="F:monoatomic cation channel activity"/>
    <property type="evidence" value="ECO:0007669"/>
    <property type="project" value="TreeGrafter"/>
</dbReference>
<keyword evidence="2" id="KW-0812">Transmembrane</keyword>
<dbReference type="InterPro" id="IPR013783">
    <property type="entry name" value="Ig-like_fold"/>
</dbReference>
<dbReference type="GO" id="GO:0005886">
    <property type="term" value="C:plasma membrane"/>
    <property type="evidence" value="ECO:0007669"/>
    <property type="project" value="TreeGrafter"/>
</dbReference>
<dbReference type="EMBL" id="FOFB01000001">
    <property type="protein sequence ID" value="SEP56102.1"/>
    <property type="molecule type" value="Genomic_DNA"/>
</dbReference>
<evidence type="ECO:0000256" key="7">
    <source>
        <dbReference type="SAM" id="SignalP"/>
    </source>
</evidence>
<proteinExistence type="predicted"/>
<dbReference type="PROSITE" id="PS50093">
    <property type="entry name" value="PKD"/>
    <property type="match status" value="3"/>
</dbReference>